<accession>A0ACD4ZY55</accession>
<protein>
    <submittedName>
        <fullName evidence="1">Uncharacterized protein</fullName>
    </submittedName>
</protein>
<evidence type="ECO:0000313" key="2">
    <source>
        <dbReference type="Proteomes" id="UP001348369"/>
    </source>
</evidence>
<organism evidence="1 2">
    <name type="scientific">Streptomyces scopuliridis</name>
    <dbReference type="NCBI Taxonomy" id="452529"/>
    <lineage>
        <taxon>Bacteria</taxon>
        <taxon>Bacillati</taxon>
        <taxon>Actinomycetota</taxon>
        <taxon>Actinomycetes</taxon>
        <taxon>Kitasatosporales</taxon>
        <taxon>Streptomycetaceae</taxon>
        <taxon>Streptomyces</taxon>
    </lineage>
</organism>
<proteinExistence type="predicted"/>
<dbReference type="Proteomes" id="UP001348369">
    <property type="component" value="Chromosome"/>
</dbReference>
<gene>
    <name evidence="1" type="ORF">OG835_36010</name>
</gene>
<dbReference type="EMBL" id="CP109109">
    <property type="protein sequence ID" value="WSC03435.1"/>
    <property type="molecule type" value="Genomic_DNA"/>
</dbReference>
<name>A0ACD4ZY55_9ACTN</name>
<reference evidence="1" key="1">
    <citation type="submission" date="2022-10" db="EMBL/GenBank/DDBJ databases">
        <title>The complete genomes of actinobacterial strains from the NBC collection.</title>
        <authorList>
            <person name="Joergensen T.S."/>
            <person name="Alvarez Arevalo M."/>
            <person name="Sterndorff E.B."/>
            <person name="Faurdal D."/>
            <person name="Vuksanovic O."/>
            <person name="Mourched A.-S."/>
            <person name="Charusanti P."/>
            <person name="Shaw S."/>
            <person name="Blin K."/>
            <person name="Weber T."/>
        </authorList>
    </citation>
    <scope>NUCLEOTIDE SEQUENCE</scope>
    <source>
        <strain evidence="1">NBC 01771</strain>
    </source>
</reference>
<keyword evidence="2" id="KW-1185">Reference proteome</keyword>
<evidence type="ECO:0000313" key="1">
    <source>
        <dbReference type="EMBL" id="WSC03435.1"/>
    </source>
</evidence>
<sequence length="73" mass="8147">MRVDRPWRSLPNEYLVAEREGYTQVWIHAASCHGDSLYDIPRAELMGVAAVITDDVSTGSSMTASCVPLRRTH</sequence>